<dbReference type="PANTHER" id="PTHR35402:SF1">
    <property type="entry name" value="TYPE II SECRETION SYSTEM PROTEIN GSPF DOMAIN-CONTAINING PROTEIN"/>
    <property type="match status" value="1"/>
</dbReference>
<feature type="transmembrane region" description="Helical" evidence="6">
    <location>
        <begin position="326"/>
        <end position="348"/>
    </location>
</feature>
<dbReference type="Proteomes" id="UP000596004">
    <property type="component" value="Chromosome"/>
</dbReference>
<feature type="transmembrane region" description="Helical" evidence="6">
    <location>
        <begin position="368"/>
        <end position="388"/>
    </location>
</feature>
<organism evidence="8">
    <name type="scientific">Candidatus Iainarchaeum sp</name>
    <dbReference type="NCBI Taxonomy" id="3101447"/>
    <lineage>
        <taxon>Archaea</taxon>
        <taxon>Candidatus Iainarchaeota</taxon>
        <taxon>Candidatus Iainarchaeia</taxon>
        <taxon>Candidatus Iainarchaeales</taxon>
        <taxon>Candidatus Iainarchaeaceae</taxon>
        <taxon>Candidatus Iainarchaeum</taxon>
    </lineage>
</organism>
<keyword evidence="4 6" id="KW-1133">Transmembrane helix</keyword>
<accession>A0A7T9DJT6</accession>
<evidence type="ECO:0000256" key="3">
    <source>
        <dbReference type="ARBA" id="ARBA00022692"/>
    </source>
</evidence>
<dbReference type="Gene3D" id="1.20.81.30">
    <property type="entry name" value="Type II secretion system (T2SS), domain F"/>
    <property type="match status" value="1"/>
</dbReference>
<sequence>MTEFSGIKKRIEERKAVQKDAGDEVADFDERQINQIVQRMKGKYESQGMQFNDVSGQLAELKDIISGNDKKQFEFGGAEQLSEKSSPFVRSMGRLYRYMRGPLDAVGKIVEKFPQMKTLNYYLYSANMNYSARQWVALISIVSVLVFVFSVFGLQLLFFLLREIGARRGLVLTPLLVTLSLILPFIIGLFLSLITIIVGLLIPKSNAIQRGEACASELSFALRHMAAELRSGLGLYKTIQTIAKADYGVLSDEFSKTISEIEEGIDTKDALKHFAARTQSRQLSNALRHIIRALKSGGNLSEIMSTIAQEVSFDLQIRIREYSERLNFFGVIFIFMGIVAPVFVGVLGAIANSGLPIPISLPLSPPIIFAYFLGVMPLFMGMLAYYLFISQPRG</sequence>
<name>A0A7T9DJT6_9ARCH</name>
<evidence type="ECO:0000256" key="6">
    <source>
        <dbReference type="SAM" id="Phobius"/>
    </source>
</evidence>
<comment type="subcellular location">
    <subcellularLocation>
        <location evidence="1">Cell membrane</location>
        <topology evidence="1">Multi-pass membrane protein</topology>
    </subcellularLocation>
</comment>
<dbReference type="InterPro" id="IPR018076">
    <property type="entry name" value="T2SS_GspF_dom"/>
</dbReference>
<dbReference type="EMBL" id="CP064981">
    <property type="protein sequence ID" value="QQR92653.1"/>
    <property type="molecule type" value="Genomic_DNA"/>
</dbReference>
<keyword evidence="2" id="KW-1003">Cell membrane</keyword>
<reference evidence="8" key="1">
    <citation type="submission" date="2020-11" db="EMBL/GenBank/DDBJ databases">
        <title>Connecting structure to function with the recovery of over 1000 high-quality activated sludge metagenome-assembled genomes encoding full-length rRNA genes using long-read sequencing.</title>
        <authorList>
            <person name="Singleton C.M."/>
            <person name="Petriglieri F."/>
            <person name="Kristensen J.M."/>
            <person name="Kirkegaard R.H."/>
            <person name="Michaelsen T.Y."/>
            <person name="Andersen M.H."/>
            <person name="Karst S.M."/>
            <person name="Dueholm M.S."/>
            <person name="Nielsen P.H."/>
            <person name="Albertsen M."/>
        </authorList>
    </citation>
    <scope>NUCLEOTIDE SEQUENCE</scope>
    <source>
        <strain evidence="8">Fred_18-Q3-R57-64_BAT3C.431</strain>
    </source>
</reference>
<evidence type="ECO:0000313" key="8">
    <source>
        <dbReference type="EMBL" id="QQR92653.1"/>
    </source>
</evidence>
<gene>
    <name evidence="8" type="ORF">IPJ89_00195</name>
</gene>
<protein>
    <submittedName>
        <fullName evidence="8">Type II secretion system F family protein</fullName>
    </submittedName>
</protein>
<evidence type="ECO:0000256" key="4">
    <source>
        <dbReference type="ARBA" id="ARBA00022989"/>
    </source>
</evidence>
<dbReference type="InterPro" id="IPR056569">
    <property type="entry name" value="ArlJ-like"/>
</dbReference>
<evidence type="ECO:0000256" key="5">
    <source>
        <dbReference type="ARBA" id="ARBA00023136"/>
    </source>
</evidence>
<evidence type="ECO:0000256" key="1">
    <source>
        <dbReference type="ARBA" id="ARBA00004651"/>
    </source>
</evidence>
<dbReference type="Pfam" id="PF00482">
    <property type="entry name" value="T2SSF"/>
    <property type="match status" value="1"/>
</dbReference>
<dbReference type="GO" id="GO:0005886">
    <property type="term" value="C:plasma membrane"/>
    <property type="evidence" value="ECO:0007669"/>
    <property type="project" value="UniProtKB-SubCell"/>
</dbReference>
<feature type="domain" description="Type II secretion system protein GspF" evidence="7">
    <location>
        <begin position="221"/>
        <end position="347"/>
    </location>
</feature>
<keyword evidence="3 6" id="KW-0812">Transmembrane</keyword>
<proteinExistence type="predicted"/>
<dbReference type="InterPro" id="IPR042094">
    <property type="entry name" value="T2SS_GspF_sf"/>
</dbReference>
<evidence type="ECO:0000256" key="2">
    <source>
        <dbReference type="ARBA" id="ARBA00022475"/>
    </source>
</evidence>
<feature type="transmembrane region" description="Helical" evidence="6">
    <location>
        <begin position="135"/>
        <end position="161"/>
    </location>
</feature>
<feature type="transmembrane region" description="Helical" evidence="6">
    <location>
        <begin position="181"/>
        <end position="202"/>
    </location>
</feature>
<keyword evidence="5 6" id="KW-0472">Membrane</keyword>
<dbReference type="AlphaFoldDB" id="A0A7T9DJT6"/>
<dbReference type="PANTHER" id="PTHR35402">
    <property type="entry name" value="INTEGRAL MEMBRANE PROTEIN-RELATED"/>
    <property type="match status" value="1"/>
</dbReference>
<evidence type="ECO:0000259" key="7">
    <source>
        <dbReference type="Pfam" id="PF00482"/>
    </source>
</evidence>